<organism evidence="1">
    <name type="scientific">Rhizophora mucronata</name>
    <name type="common">Asiatic mangrove</name>
    <dbReference type="NCBI Taxonomy" id="61149"/>
    <lineage>
        <taxon>Eukaryota</taxon>
        <taxon>Viridiplantae</taxon>
        <taxon>Streptophyta</taxon>
        <taxon>Embryophyta</taxon>
        <taxon>Tracheophyta</taxon>
        <taxon>Spermatophyta</taxon>
        <taxon>Magnoliopsida</taxon>
        <taxon>eudicotyledons</taxon>
        <taxon>Gunneridae</taxon>
        <taxon>Pentapetalae</taxon>
        <taxon>rosids</taxon>
        <taxon>fabids</taxon>
        <taxon>Malpighiales</taxon>
        <taxon>Rhizophoraceae</taxon>
        <taxon>Rhizophora</taxon>
    </lineage>
</organism>
<dbReference type="AlphaFoldDB" id="A0A2P2NQA9"/>
<name>A0A2P2NQA9_RHIMU</name>
<dbReference type="EMBL" id="GGEC01064189">
    <property type="protein sequence ID" value="MBX44673.1"/>
    <property type="molecule type" value="Transcribed_RNA"/>
</dbReference>
<accession>A0A2P2NQA9</accession>
<reference evidence="1" key="1">
    <citation type="submission" date="2018-02" db="EMBL/GenBank/DDBJ databases">
        <title>Rhizophora mucronata_Transcriptome.</title>
        <authorList>
            <person name="Meera S.P."/>
            <person name="Sreeshan A."/>
            <person name="Augustine A."/>
        </authorList>
    </citation>
    <scope>NUCLEOTIDE SEQUENCE</scope>
    <source>
        <tissue evidence="1">Leaf</tissue>
    </source>
</reference>
<evidence type="ECO:0000313" key="1">
    <source>
        <dbReference type="EMBL" id="MBX44673.1"/>
    </source>
</evidence>
<sequence length="60" mass="7046">MVLQSFHLHVILNLQSELLFVYKSPSIKKKNIKEARLKIFFPLIERICTSEISQGWCLTI</sequence>
<proteinExistence type="predicted"/>
<protein>
    <submittedName>
        <fullName evidence="1">Uncharacterized protein</fullName>
    </submittedName>
</protein>